<dbReference type="Proteomes" id="UP000828390">
    <property type="component" value="Unassembled WGS sequence"/>
</dbReference>
<accession>A0A9D4D7Y1</accession>
<comment type="caution">
    <text evidence="1">The sequence shown here is derived from an EMBL/GenBank/DDBJ whole genome shotgun (WGS) entry which is preliminary data.</text>
</comment>
<gene>
    <name evidence="1" type="ORF">DPMN_046489</name>
</gene>
<reference evidence="1" key="2">
    <citation type="submission" date="2020-11" db="EMBL/GenBank/DDBJ databases">
        <authorList>
            <person name="McCartney M.A."/>
            <person name="Auch B."/>
            <person name="Kono T."/>
            <person name="Mallez S."/>
            <person name="Becker A."/>
            <person name="Gohl D.M."/>
            <person name="Silverstein K.A.T."/>
            <person name="Koren S."/>
            <person name="Bechman K.B."/>
            <person name="Herman A."/>
            <person name="Abrahante J.E."/>
            <person name="Garbe J."/>
        </authorList>
    </citation>
    <scope>NUCLEOTIDE SEQUENCE</scope>
    <source>
        <strain evidence="1">Duluth1</strain>
        <tissue evidence="1">Whole animal</tissue>
    </source>
</reference>
<organism evidence="1 2">
    <name type="scientific">Dreissena polymorpha</name>
    <name type="common">Zebra mussel</name>
    <name type="synonym">Mytilus polymorpha</name>
    <dbReference type="NCBI Taxonomy" id="45954"/>
    <lineage>
        <taxon>Eukaryota</taxon>
        <taxon>Metazoa</taxon>
        <taxon>Spiralia</taxon>
        <taxon>Lophotrochozoa</taxon>
        <taxon>Mollusca</taxon>
        <taxon>Bivalvia</taxon>
        <taxon>Autobranchia</taxon>
        <taxon>Heteroconchia</taxon>
        <taxon>Euheterodonta</taxon>
        <taxon>Imparidentia</taxon>
        <taxon>Neoheterodontei</taxon>
        <taxon>Myida</taxon>
        <taxon>Dreissenoidea</taxon>
        <taxon>Dreissenidae</taxon>
        <taxon>Dreissena</taxon>
    </lineage>
</organism>
<reference evidence="1" key="1">
    <citation type="journal article" date="2019" name="bioRxiv">
        <title>The Genome of the Zebra Mussel, Dreissena polymorpha: A Resource for Invasive Species Research.</title>
        <authorList>
            <person name="McCartney M.A."/>
            <person name="Auch B."/>
            <person name="Kono T."/>
            <person name="Mallez S."/>
            <person name="Zhang Y."/>
            <person name="Obille A."/>
            <person name="Becker A."/>
            <person name="Abrahante J.E."/>
            <person name="Garbe J."/>
            <person name="Badalamenti J.P."/>
            <person name="Herman A."/>
            <person name="Mangelson H."/>
            <person name="Liachko I."/>
            <person name="Sullivan S."/>
            <person name="Sone E.D."/>
            <person name="Koren S."/>
            <person name="Silverstein K.A.T."/>
            <person name="Beckman K.B."/>
            <person name="Gohl D.M."/>
        </authorList>
    </citation>
    <scope>NUCLEOTIDE SEQUENCE</scope>
    <source>
        <strain evidence="1">Duluth1</strain>
        <tissue evidence="1">Whole animal</tissue>
    </source>
</reference>
<dbReference type="AlphaFoldDB" id="A0A9D4D7Y1"/>
<evidence type="ECO:0000313" key="1">
    <source>
        <dbReference type="EMBL" id="KAH3739799.1"/>
    </source>
</evidence>
<keyword evidence="2" id="KW-1185">Reference proteome</keyword>
<dbReference type="EMBL" id="JAIWYP010000011">
    <property type="protein sequence ID" value="KAH3739799.1"/>
    <property type="molecule type" value="Genomic_DNA"/>
</dbReference>
<evidence type="ECO:0000313" key="2">
    <source>
        <dbReference type="Proteomes" id="UP000828390"/>
    </source>
</evidence>
<proteinExistence type="predicted"/>
<sequence>MFCVFFMRSFISIVLYLQCIYQLFYKASSSMDTGSMYQLRNLINRRDVTGPDDVVQKFR</sequence>
<protein>
    <submittedName>
        <fullName evidence="1">Uncharacterized protein</fullName>
    </submittedName>
</protein>
<name>A0A9D4D7Y1_DREPO</name>